<proteinExistence type="predicted"/>
<evidence type="ECO:0000313" key="1">
    <source>
        <dbReference type="EMBL" id="MEF2154891.1"/>
    </source>
</evidence>
<sequence length="237" mass="26247">MTTVYVYGYSDPSRWAGFASYQQLIDFLDSQHPNQIEYDQGGPTLDPPYEVDPSLQTLLSSPEFRDKLGRSVKEAILKDQNLTQAFAKFINEGGTIVFTPPDSPNYNQQYAHWVKGLNGDPPYIEMPQSFATPAYGTEARSVFALAHEIYHNEFQMLPGGLTTAQQWGYNEAVASLAAFRMIERIGMTLTTAGMNLIAGNAINIMQNAANDEEAISQLTTWYANNAPANYNTPPSGQ</sequence>
<dbReference type="Proteomes" id="UP001356170">
    <property type="component" value="Unassembled WGS sequence"/>
</dbReference>
<comment type="caution">
    <text evidence="1">The sequence shown here is derived from an EMBL/GenBank/DDBJ whole genome shotgun (WGS) entry which is preliminary data.</text>
</comment>
<dbReference type="RefSeq" id="WP_331689759.1">
    <property type="nucleotide sequence ID" value="NZ_JAZHBN010000005.1"/>
</dbReference>
<keyword evidence="2" id="KW-1185">Reference proteome</keyword>
<accession>A0ABU7UWI6</accession>
<dbReference type="EMBL" id="JAZHBO010000001">
    <property type="protein sequence ID" value="MEF2154891.1"/>
    <property type="molecule type" value="Genomic_DNA"/>
</dbReference>
<evidence type="ECO:0000313" key="2">
    <source>
        <dbReference type="Proteomes" id="UP001356170"/>
    </source>
</evidence>
<reference evidence="1 2" key="1">
    <citation type="submission" date="2024-01" db="EMBL/GenBank/DDBJ databases">
        <title>Novel species of the genus Luteimonas isolated from rivers.</title>
        <authorList>
            <person name="Lu H."/>
        </authorList>
    </citation>
    <scope>NUCLEOTIDE SEQUENCE [LARGE SCALE GENOMIC DNA]</scope>
    <source>
        <strain evidence="1 2">FXH3W</strain>
    </source>
</reference>
<organism evidence="1 2">
    <name type="scientific">Aquilutibacter rugosus</name>
    <dbReference type="NCBI Taxonomy" id="3115820"/>
    <lineage>
        <taxon>Bacteria</taxon>
        <taxon>Pseudomonadati</taxon>
        <taxon>Pseudomonadota</taxon>
        <taxon>Gammaproteobacteria</taxon>
        <taxon>Lysobacterales</taxon>
        <taxon>Lysobacteraceae</taxon>
        <taxon>Aquilutibacter</taxon>
    </lineage>
</organism>
<gene>
    <name evidence="1" type="ORF">V3390_01365</name>
</gene>
<name>A0ABU7UWI6_9GAMM</name>
<protein>
    <submittedName>
        <fullName evidence="1">Uncharacterized protein</fullName>
    </submittedName>
</protein>